<keyword evidence="2" id="KW-1185">Reference proteome</keyword>
<name>A0AAV9ZHU3_9AGAR</name>
<gene>
    <name evidence="1" type="ORF">R3P38DRAFT_373793</name>
</gene>
<evidence type="ECO:0000313" key="2">
    <source>
        <dbReference type="Proteomes" id="UP001362999"/>
    </source>
</evidence>
<comment type="caution">
    <text evidence="1">The sequence shown here is derived from an EMBL/GenBank/DDBJ whole genome shotgun (WGS) entry which is preliminary data.</text>
</comment>
<sequence length="315" mass="36175">MQSSDPAASPTRVVRHPDFWFDDGTIVLQVERTLYRVYRGLLSARSTVFHDTFSIPQPIESPDISEQHEIEGCPVVKLHDREKDFTRFLKALLHHGSYKTTAVANFAELSSVLRLSDKYDVPVLRESLTCMLQDIYPSSLDKWLKRNDTIPPGYQVRNADNVPVLNLARKLNIRSILPGVMYLASQSHGLDVLYATRSGKIEHPDDRRHYVLAIPELILARRRVWTQYLVHDEDGIEDCETEEGECDAERIRWLSLDLPREDGIDPLHDEIPWKDFAVCPPCLELAQNEYTTARQQLWDDLPALFGLGTWDELLA</sequence>
<dbReference type="Gene3D" id="3.30.710.10">
    <property type="entry name" value="Potassium Channel Kv1.1, Chain A"/>
    <property type="match status" value="1"/>
</dbReference>
<dbReference type="EMBL" id="JAWWNJ010000143">
    <property type="protein sequence ID" value="KAK6983978.1"/>
    <property type="molecule type" value="Genomic_DNA"/>
</dbReference>
<reference evidence="1 2" key="1">
    <citation type="journal article" date="2024" name="J Genomics">
        <title>Draft genome sequencing and assembly of Favolaschia claudopus CIRM-BRFM 2984 isolated from oak limbs.</title>
        <authorList>
            <person name="Navarro D."/>
            <person name="Drula E."/>
            <person name="Chaduli D."/>
            <person name="Cazenave R."/>
            <person name="Ahrendt S."/>
            <person name="Wang J."/>
            <person name="Lipzen A."/>
            <person name="Daum C."/>
            <person name="Barry K."/>
            <person name="Grigoriev I.V."/>
            <person name="Favel A."/>
            <person name="Rosso M.N."/>
            <person name="Martin F."/>
        </authorList>
    </citation>
    <scope>NUCLEOTIDE SEQUENCE [LARGE SCALE GENOMIC DNA]</scope>
    <source>
        <strain evidence="1 2">CIRM-BRFM 2984</strain>
    </source>
</reference>
<dbReference type="AlphaFoldDB" id="A0AAV9ZHU3"/>
<protein>
    <submittedName>
        <fullName evidence="1">BTB domain-containing protein</fullName>
    </submittedName>
</protein>
<accession>A0AAV9ZHU3</accession>
<organism evidence="1 2">
    <name type="scientific">Favolaschia claudopus</name>
    <dbReference type="NCBI Taxonomy" id="2862362"/>
    <lineage>
        <taxon>Eukaryota</taxon>
        <taxon>Fungi</taxon>
        <taxon>Dikarya</taxon>
        <taxon>Basidiomycota</taxon>
        <taxon>Agaricomycotina</taxon>
        <taxon>Agaricomycetes</taxon>
        <taxon>Agaricomycetidae</taxon>
        <taxon>Agaricales</taxon>
        <taxon>Marasmiineae</taxon>
        <taxon>Mycenaceae</taxon>
        <taxon>Favolaschia</taxon>
    </lineage>
</organism>
<dbReference type="Proteomes" id="UP001362999">
    <property type="component" value="Unassembled WGS sequence"/>
</dbReference>
<dbReference type="InterPro" id="IPR011333">
    <property type="entry name" value="SKP1/BTB/POZ_sf"/>
</dbReference>
<evidence type="ECO:0000313" key="1">
    <source>
        <dbReference type="EMBL" id="KAK6983978.1"/>
    </source>
</evidence>
<proteinExistence type="predicted"/>